<dbReference type="CDD" id="cd19545">
    <property type="entry name" value="FUM14_C_NRPS-like"/>
    <property type="match status" value="1"/>
</dbReference>
<dbReference type="Pfam" id="PF00668">
    <property type="entry name" value="Condensation"/>
    <property type="match status" value="4"/>
</dbReference>
<keyword evidence="7" id="KW-1185">Reference proteome</keyword>
<dbReference type="InterPro" id="IPR000873">
    <property type="entry name" value="AMP-dep_synth/lig_dom"/>
</dbReference>
<evidence type="ECO:0000256" key="2">
    <source>
        <dbReference type="ARBA" id="ARBA00022553"/>
    </source>
</evidence>
<dbReference type="PROSITE" id="PS50075">
    <property type="entry name" value="CARRIER"/>
    <property type="match status" value="2"/>
</dbReference>
<evidence type="ECO:0000259" key="5">
    <source>
        <dbReference type="PROSITE" id="PS50075"/>
    </source>
</evidence>
<dbReference type="PROSITE" id="PS00012">
    <property type="entry name" value="PHOSPHOPANTETHEINE"/>
    <property type="match status" value="2"/>
</dbReference>
<feature type="domain" description="Carrier" evidence="5">
    <location>
        <begin position="1815"/>
        <end position="1896"/>
    </location>
</feature>
<dbReference type="InterPro" id="IPR036736">
    <property type="entry name" value="ACP-like_sf"/>
</dbReference>
<dbReference type="FunFam" id="3.30.300.30:FF:000015">
    <property type="entry name" value="Nonribosomal peptide synthase SidD"/>
    <property type="match status" value="2"/>
</dbReference>
<dbReference type="EMBL" id="DF933840">
    <property type="protein sequence ID" value="GAM42276.1"/>
    <property type="molecule type" value="Genomic_DNA"/>
</dbReference>
<dbReference type="NCBIfam" id="TIGR01733">
    <property type="entry name" value="AA-adenyl-dom"/>
    <property type="match status" value="2"/>
</dbReference>
<dbReference type="SUPFAM" id="SSF56801">
    <property type="entry name" value="Acetyl-CoA synthetase-like"/>
    <property type="match status" value="3"/>
</dbReference>
<gene>
    <name evidence="6" type="ORF">TCE0_044f16094</name>
</gene>
<name>A0A478EAI5_TALPI</name>
<dbReference type="CDD" id="cd19542">
    <property type="entry name" value="CT_NRPS-like"/>
    <property type="match status" value="1"/>
</dbReference>
<sequence>MEQYFVWTAHHSAYDGWSMGKMFDLLANFYREEDVPPPLPFNCFLKYLIQLDKEDARAFWCNQLLGMEAPVFPPRPWTVAGPRTMQSVEQRISGRRYPGSETISIILRAAWALVVAQQTGANEALLTVTLSGRAAPVPQIIHMLAPTITTVPVRICIDDTQSVKDFLTAVQQQAADMVSFEHTGLQNIQRLVPGLEGGLDAGHLFVVQAVEESEAAPAAATIGLEEQIIPLEDFQGYALNMVCTIGAADGSIEVKATFDRSVIEKVKVQMLLSQFKHTFYQLCEGGEKQREMALKDIKGPSTEILQQIQAWNCEVPPAIQSCLHDQVHQQSRARPESLAVCAWDGELTYHELDAQAERVAHHLVTLGVGPEIMVGMCMDKSKWAVVAMLAILKAGGAVVPLGTQHPISRIKDALHDTGATVMLVDAGQAERLTSMVLHVVTVDAELLHRLDSPLGRACETVKPQNVAWVIYTSGSTGTPKGVVLEHTALCTSIQAHGPAYGIDHHTRTLQFSAYTWDVSIFDIFTALHFGGCVCVPSEEDRMNNLSALFNRFSVTFADLTPTVVRMLNPHDCPQLKSLALGGEPLDASIIERWSPHVRLINAYGPAECSNTSSYSSPVTKASQAGTIGHPMSVCLWVVDASNYNHLCPIGAPGELLIEGPQLARGYLNDAEKTAAAFVTDLGFVQQYGFGSGRRMYRTGDLVQQNADGSLTFLGRRDTQIKIRGQRVEIGEIEYWISRLGEGIHSAAVELIHHGQDDEQAVLVATLDFVEFRAGCTESMVATPLESTPLLQTTLSQLSESLSQVLPPYMVPSLYLPVTRLPLNASGKLDRRALHALIKSLDSKQLSSYLTSESKESPTTVPEQLLQVLWAGVFGSSTDTVGRHDHFFRSGGDSIMAMRLVAAAVNEDFPLTVTDIFKYPRLSDLAREVANRKVNKTDDEVAPFELWVDSAEERTMQLEAVAQQCGVAVEQIEDVYPCTPLQEGMFAITGQREGAYVMQRAFRLDKSVNIMQLCAAWEKVAEVLAIVRTRIAVLPRSGLMQIVIRESIVWIEGDSLETYLANDQAMGMSFGNPLVRFALITESQPGGEVERHFVWTAHHSVYDGWSIGKIFDLLASFYRGENVPAPVPFTRFLRYTTQLDKESTQAFWCDQLEGMEAPIFPSYPRTIWKWNHKVPPAIHACLHDKVHQQSRRRPESPAVCAWDGELTYYELDTQAEQVAHHLVALGVGPEVMVGLCMDKSKWAIVAILAILKAGGAVVPLGTQHPVVRIEGIIRDTTATVILVDAEQAERLAGKAPHLITVDTELIDRLDLPSGQACEIVKPEHIAWVIFTSGSTGTPKGVMLEHTALCTSFEARGPAFGMNEYTRTLQFSAFTFDISISDILATLAFGGCICVPSEHDRINNLSTLFSRFTVTFANITPTVVRMLNPSDCTHLQTIVAGGEALDATIIERWSRHVRLIIGYGPAECSITASYNSHVTEANQAGIIGHPMAVCLWVVDPLDSNRLCPIGAPGELLIEGPQLARGYLHDIEKTAAAFVTDPGFVQKYGFGSGRRMYRTGDLVQQNADGSLTFLGRRDTQIKIRAVIGHPLAVCLWVVEESNHNRLCPIGAPGELLIEGPQLARGYLYDANKTAAAFVTDPGFVQKYGLGSGRRMYRTGDLVRQNDDGSLTFLGRRDTQIKIRGQRVETGEIEYWTAQHPMVRDVIMLYPNKGPFQNRLVGIVVLHDLASSTGYTSHIEQVDPGKLTALSSQISTLRQHLSRHVMEYMIPTIWVPLTALPINGSSKVDRLQLTEWIASVDPTKTQIIEKSLTGDASKMPATALERQLQELWHRVLNIPLARIALDRSFLALGGDSVTAMEVVSHARGEGLQLTLADRQLLFLAAHHLVVDLVSWRIILRDLEELLQARTLSVPRSLSFRTWCQQQSGFGKHQVSASNTIPFEVPQPNWAYWGLVPGAYVSADRLSETIRLNAETTEALLGPCNKPLRTEPVEILLAALFHSFHHCFPDRSVPVIFNEHNGRGLWNRGIDLSDTVGWFTTMTPIHVAAVGEDIVKTLVRTKECRRRTPGQGRPYFTSRYLTKEGQALFAHHELMEILVKYSGQHQQVERGDGLFHLESLNHNPHRKSILSSIGSKTRQLAVFTIEMSIFAGTMQIDFHFNRHIRDKLAVQGWINAYSTVLDDLLTRLKKMKPAYTPRYFPLVSLTNNDLTVIEECCLPNTGKDSLDEVQCRPRQSPLPFKPSKTSNNPISILETIRLEAATFENSFPYSPFSSNYIAEILPATDFQALSVAGALSQTQVGLKYFVFNCDGPQNLSNIRRSCLKLIEELDILRTLYVFSGEHMMQVILRSYDPDIQIYQTQDDIESFTNQFIRRGMDRPLQFGQPFVHFAIVTRKSTLQHRVILRFTHAEYDHISLPVIMDTLRSLFLDRDIHKKPAFSSYLYDLYARKTKETLRYWTSFLRGSSMPQISSIVGSNKQTPLKIRTLPAKTVVTNKISSDGITSAVVVKAAWSLLLARYTNTADVVFGDTVNGRISAAPDVAEAVGCCATLIPARVVIQDHWKVNDLLHHIRDQQLANMEHDGLGFREMIQKCTDWSTATRCSSAVNLIPHGASNPTSHDAQYGVSGASFENRTSHTDISITSIAHSDHLEISLSFAFESIFEDTANLGFGICKIDPLNLVESRKLSMSKPK</sequence>
<evidence type="ECO:0000313" key="6">
    <source>
        <dbReference type="EMBL" id="GAM42276.1"/>
    </source>
</evidence>
<dbReference type="InterPro" id="IPR020845">
    <property type="entry name" value="AMP-binding_CS"/>
</dbReference>
<dbReference type="SUPFAM" id="SSF47336">
    <property type="entry name" value="ACP-like"/>
    <property type="match status" value="2"/>
</dbReference>
<keyword evidence="3" id="KW-0436">Ligase</keyword>
<dbReference type="InterPro" id="IPR020806">
    <property type="entry name" value="PKS_PP-bd"/>
</dbReference>
<dbReference type="PANTHER" id="PTHR45527:SF16">
    <property type="entry name" value="NONRIBOSOMAL PEPTIDE SYNTHASE ATNA-RELATED"/>
    <property type="match status" value="1"/>
</dbReference>
<evidence type="ECO:0000313" key="7">
    <source>
        <dbReference type="Proteomes" id="UP000053095"/>
    </source>
</evidence>
<evidence type="ECO:0000256" key="3">
    <source>
        <dbReference type="ARBA" id="ARBA00022598"/>
    </source>
</evidence>
<evidence type="ECO:0000256" key="4">
    <source>
        <dbReference type="ARBA" id="ARBA00029454"/>
    </source>
</evidence>
<organism evidence="6 7">
    <name type="scientific">Talaromyces pinophilus</name>
    <name type="common">Penicillium pinophilum</name>
    <dbReference type="NCBI Taxonomy" id="128442"/>
    <lineage>
        <taxon>Eukaryota</taxon>
        <taxon>Fungi</taxon>
        <taxon>Dikarya</taxon>
        <taxon>Ascomycota</taxon>
        <taxon>Pezizomycotina</taxon>
        <taxon>Eurotiomycetes</taxon>
        <taxon>Eurotiomycetidae</taxon>
        <taxon>Eurotiales</taxon>
        <taxon>Trichocomaceae</taxon>
        <taxon>Talaromyces</taxon>
        <taxon>Talaromyces sect. Talaromyces</taxon>
    </lineage>
</organism>
<dbReference type="GO" id="GO:0043041">
    <property type="term" value="P:amino acid activation for nonribosomal peptide biosynthetic process"/>
    <property type="evidence" value="ECO:0007669"/>
    <property type="project" value="TreeGrafter"/>
</dbReference>
<dbReference type="Gene3D" id="1.10.1200.10">
    <property type="entry name" value="ACP-like"/>
    <property type="match status" value="2"/>
</dbReference>
<dbReference type="PANTHER" id="PTHR45527">
    <property type="entry name" value="NONRIBOSOMAL PEPTIDE SYNTHETASE"/>
    <property type="match status" value="1"/>
</dbReference>
<dbReference type="FunFam" id="3.40.50.980:FF:000001">
    <property type="entry name" value="Non-ribosomal peptide synthetase"/>
    <property type="match status" value="2"/>
</dbReference>
<dbReference type="InterPro" id="IPR045851">
    <property type="entry name" value="AMP-bd_C_sf"/>
</dbReference>
<dbReference type="InterPro" id="IPR009081">
    <property type="entry name" value="PP-bd_ACP"/>
</dbReference>
<keyword evidence="1" id="KW-0596">Phosphopantetheine</keyword>
<dbReference type="InterPro" id="IPR042099">
    <property type="entry name" value="ANL_N_sf"/>
</dbReference>
<dbReference type="FunFam" id="3.30.559.30:FF:000002">
    <property type="entry name" value="Nonribosomal peptide synthase Pes1"/>
    <property type="match status" value="1"/>
</dbReference>
<dbReference type="FunFam" id="3.40.50.12780:FF:000014">
    <property type="entry name" value="Nonribosomal peptide synthetase 1"/>
    <property type="match status" value="2"/>
</dbReference>
<dbReference type="Pfam" id="PF00550">
    <property type="entry name" value="PP-binding"/>
    <property type="match status" value="1"/>
</dbReference>
<dbReference type="GO" id="GO:0044550">
    <property type="term" value="P:secondary metabolite biosynthetic process"/>
    <property type="evidence" value="ECO:0007669"/>
    <property type="project" value="TreeGrafter"/>
</dbReference>
<dbReference type="GO" id="GO:0031177">
    <property type="term" value="F:phosphopantetheine binding"/>
    <property type="evidence" value="ECO:0007669"/>
    <property type="project" value="InterPro"/>
</dbReference>
<feature type="domain" description="Carrier" evidence="5">
    <location>
        <begin position="856"/>
        <end position="932"/>
    </location>
</feature>
<dbReference type="PROSITE" id="PS00455">
    <property type="entry name" value="AMP_BINDING"/>
    <property type="match status" value="2"/>
</dbReference>
<dbReference type="SMART" id="SM00823">
    <property type="entry name" value="PKS_PP"/>
    <property type="match status" value="2"/>
</dbReference>
<reference evidence="7" key="1">
    <citation type="journal article" date="2015" name="Genome Announc.">
        <title>Draft genome sequence of Talaromyces cellulolyticus strain Y-94, a source of lignocellulosic biomass-degrading enzymes.</title>
        <authorList>
            <person name="Fujii T."/>
            <person name="Koike H."/>
            <person name="Sawayama S."/>
            <person name="Yano S."/>
            <person name="Inoue H."/>
        </authorList>
    </citation>
    <scope>NUCLEOTIDE SEQUENCE [LARGE SCALE GENOMIC DNA]</scope>
    <source>
        <strain evidence="7">Y-94</strain>
    </source>
</reference>
<dbReference type="Gene3D" id="3.30.300.30">
    <property type="match status" value="2"/>
</dbReference>
<keyword evidence="2" id="KW-0597">Phosphoprotein</keyword>
<dbReference type="InterPro" id="IPR001242">
    <property type="entry name" value="Condensation_dom"/>
</dbReference>
<dbReference type="InterPro" id="IPR006162">
    <property type="entry name" value="Ppantetheine_attach_site"/>
</dbReference>
<proteinExistence type="inferred from homology"/>
<dbReference type="Proteomes" id="UP000053095">
    <property type="component" value="Unassembled WGS sequence"/>
</dbReference>
<dbReference type="InterPro" id="IPR023213">
    <property type="entry name" value="CAT-like_dom_sf"/>
</dbReference>
<dbReference type="Gene3D" id="3.30.559.10">
    <property type="entry name" value="Chloramphenicol acetyltransferase-like domain"/>
    <property type="match status" value="3"/>
</dbReference>
<dbReference type="GO" id="GO:0005737">
    <property type="term" value="C:cytoplasm"/>
    <property type="evidence" value="ECO:0007669"/>
    <property type="project" value="TreeGrafter"/>
</dbReference>
<protein>
    <recommendedName>
        <fullName evidence="5">Carrier domain-containing protein</fullName>
    </recommendedName>
</protein>
<dbReference type="Gene3D" id="3.30.559.30">
    <property type="entry name" value="Nonribosomal peptide synthetase, condensation domain"/>
    <property type="match status" value="3"/>
</dbReference>
<comment type="similarity">
    <text evidence="4">Belongs to the NRP synthetase family.</text>
</comment>
<dbReference type="Pfam" id="PF00501">
    <property type="entry name" value="AMP-binding"/>
    <property type="match status" value="2"/>
</dbReference>
<dbReference type="Gene3D" id="3.40.50.12780">
    <property type="entry name" value="N-terminal domain of ligase-like"/>
    <property type="match status" value="3"/>
</dbReference>
<dbReference type="SUPFAM" id="SSF52777">
    <property type="entry name" value="CoA-dependent acyltransferases"/>
    <property type="match status" value="7"/>
</dbReference>
<dbReference type="InterPro" id="IPR010071">
    <property type="entry name" value="AA_adenyl_dom"/>
</dbReference>
<dbReference type="CDD" id="cd05918">
    <property type="entry name" value="A_NRPS_SidN3_like"/>
    <property type="match status" value="2"/>
</dbReference>
<accession>A0A478EAI5</accession>
<dbReference type="GO" id="GO:0016874">
    <property type="term" value="F:ligase activity"/>
    <property type="evidence" value="ECO:0007669"/>
    <property type="project" value="UniProtKB-KW"/>
</dbReference>
<evidence type="ECO:0000256" key="1">
    <source>
        <dbReference type="ARBA" id="ARBA00022450"/>
    </source>
</evidence>